<comment type="caution">
    <text evidence="2">The sequence shown here is derived from an EMBL/GenBank/DDBJ whole genome shotgun (WGS) entry which is preliminary data.</text>
</comment>
<feature type="compositionally biased region" description="Basic residues" evidence="1">
    <location>
        <begin position="274"/>
        <end position="287"/>
    </location>
</feature>
<gene>
    <name evidence="2" type="ORF">CLODIP_2_CD15068</name>
</gene>
<keyword evidence="3" id="KW-1185">Reference proteome</keyword>
<evidence type="ECO:0000313" key="2">
    <source>
        <dbReference type="EMBL" id="CAB3373569.1"/>
    </source>
</evidence>
<dbReference type="OrthoDB" id="10021598at2759"/>
<feature type="compositionally biased region" description="Polar residues" evidence="1">
    <location>
        <begin position="144"/>
        <end position="158"/>
    </location>
</feature>
<proteinExistence type="predicted"/>
<evidence type="ECO:0000256" key="1">
    <source>
        <dbReference type="SAM" id="MobiDB-lite"/>
    </source>
</evidence>
<feature type="region of interest" description="Disordered" evidence="1">
    <location>
        <begin position="264"/>
        <end position="300"/>
    </location>
</feature>
<accession>A0A8S1CZT6</accession>
<dbReference type="AlphaFoldDB" id="A0A8S1CZT6"/>
<feature type="region of interest" description="Disordered" evidence="1">
    <location>
        <begin position="333"/>
        <end position="352"/>
    </location>
</feature>
<protein>
    <submittedName>
        <fullName evidence="2">Uncharacterized protein</fullName>
    </submittedName>
</protein>
<dbReference type="Proteomes" id="UP000494165">
    <property type="component" value="Unassembled WGS sequence"/>
</dbReference>
<dbReference type="EMBL" id="CADEPI010000087">
    <property type="protein sequence ID" value="CAB3373569.1"/>
    <property type="molecule type" value="Genomic_DNA"/>
</dbReference>
<feature type="region of interest" description="Disordered" evidence="1">
    <location>
        <begin position="125"/>
        <end position="170"/>
    </location>
</feature>
<name>A0A8S1CZT6_9INSE</name>
<feature type="compositionally biased region" description="Low complexity" evidence="1">
    <location>
        <begin position="205"/>
        <end position="224"/>
    </location>
</feature>
<dbReference type="PANTHER" id="PTHR36696:SF1">
    <property type="entry name" value="EF-HAND DOMAIN-CONTAINING PROTEIN"/>
    <property type="match status" value="1"/>
</dbReference>
<evidence type="ECO:0000313" key="3">
    <source>
        <dbReference type="Proteomes" id="UP000494165"/>
    </source>
</evidence>
<dbReference type="PANTHER" id="PTHR36696">
    <property type="entry name" value="AGAP012002-PA"/>
    <property type="match status" value="1"/>
</dbReference>
<feature type="region of interest" description="Disordered" evidence="1">
    <location>
        <begin position="189"/>
        <end position="245"/>
    </location>
</feature>
<feature type="compositionally biased region" description="Basic and acidic residues" evidence="1">
    <location>
        <begin position="160"/>
        <end position="170"/>
    </location>
</feature>
<sequence length="587" mass="65976">MEPSSRTGLLAAVRIPLYHRHVRARDRIRMATGWYLTTGPAPVIQRPFAGIFNPFPYRCSVLCNHPADLEARSGFRRARNSQLAAEDGDQETGVQFTGAKHARHSFMNAPAMTDDWVPEELFRKYTETDSRPPSPAPTLASLETIKNSSNKRSVTARLSSGKENKTQIVLDLRRSHSQETLSWREMVTPVPLLPPPSHEKASATASRRFFSPPSQRQRPSPQQARRPRPPPPVPKHPAEKQPEGAAVAAHLPVAPEVVVMTEEDLNLGGETTPRRRGVRRRGRKKSRGQSPSKDFQHLEEPAETQISMADGEEQQGISSSDSAQGALVVADDDVLGAGGGGDGDGLKPRGHEEKTFSSFLSDDVIRQLQRQLDWHKVEAEFDFKRKVALTEAMRAPKLISPEGTENTFQQNDLWLSVPRSFSRKSSRFELPMDSRKLNRMTPLQYAQQLIQISRSRKLLYNEIFNKHREDSGMENEARSIKMKVLPTILTEVIGREISTEDLKLLSELLGLPDDKWKQPSTLDFRTFCGVCAIAERVFGARWGLLETEHKDPKHLVESADFSRLHDQLNGITDPESRMPLLLLEISK</sequence>
<reference evidence="2 3" key="1">
    <citation type="submission" date="2020-04" db="EMBL/GenBank/DDBJ databases">
        <authorList>
            <person name="Alioto T."/>
            <person name="Alioto T."/>
            <person name="Gomez Garrido J."/>
        </authorList>
    </citation>
    <scope>NUCLEOTIDE SEQUENCE [LARGE SCALE GENOMIC DNA]</scope>
</reference>
<organism evidence="2 3">
    <name type="scientific">Cloeon dipterum</name>
    <dbReference type="NCBI Taxonomy" id="197152"/>
    <lineage>
        <taxon>Eukaryota</taxon>
        <taxon>Metazoa</taxon>
        <taxon>Ecdysozoa</taxon>
        <taxon>Arthropoda</taxon>
        <taxon>Hexapoda</taxon>
        <taxon>Insecta</taxon>
        <taxon>Pterygota</taxon>
        <taxon>Palaeoptera</taxon>
        <taxon>Ephemeroptera</taxon>
        <taxon>Pisciforma</taxon>
        <taxon>Baetidae</taxon>
        <taxon>Cloeon</taxon>
    </lineage>
</organism>